<reference evidence="1 2" key="1">
    <citation type="submission" date="2018-06" db="EMBL/GenBank/DDBJ databases">
        <title>Mucibacter soli gen. nov., sp. nov., a new member of the family Chitinophagaceae producing mucin.</title>
        <authorList>
            <person name="Kim M.-K."/>
            <person name="Park S."/>
            <person name="Kim T.-S."/>
            <person name="Joung Y."/>
            <person name="Han J.-H."/>
            <person name="Kim S.B."/>
        </authorList>
    </citation>
    <scope>NUCLEOTIDE SEQUENCE [LARGE SCALE GENOMIC DNA]</scope>
    <source>
        <strain evidence="1 2">R1-15</strain>
    </source>
</reference>
<gene>
    <name evidence="1" type="ORF">DN068_12800</name>
</gene>
<name>A0A2W2AGT0_9BACT</name>
<comment type="caution">
    <text evidence="1">The sequence shown here is derived from an EMBL/GenBank/DDBJ whole genome shotgun (WGS) entry which is preliminary data.</text>
</comment>
<organism evidence="1 2">
    <name type="scientific">Taibaiella soli</name>
    <dbReference type="NCBI Taxonomy" id="1649169"/>
    <lineage>
        <taxon>Bacteria</taxon>
        <taxon>Pseudomonadati</taxon>
        <taxon>Bacteroidota</taxon>
        <taxon>Chitinophagia</taxon>
        <taxon>Chitinophagales</taxon>
        <taxon>Chitinophagaceae</taxon>
        <taxon>Taibaiella</taxon>
    </lineage>
</organism>
<dbReference type="Proteomes" id="UP000248745">
    <property type="component" value="Unassembled WGS sequence"/>
</dbReference>
<evidence type="ECO:0000313" key="2">
    <source>
        <dbReference type="Proteomes" id="UP000248745"/>
    </source>
</evidence>
<sequence length="99" mass="11219">MPQKITEQAVLLCDEGTATSQLSRINPEAFTKDALIYCWACRTGLGNDSIDSSAEYIETVSDGLFSSHKEVKRYPKLIVLKRDEFDYVHIHFKSSFQKG</sequence>
<dbReference type="RefSeq" id="WP_110999324.1">
    <property type="nucleotide sequence ID" value="NZ_QKTW01000017.1"/>
</dbReference>
<keyword evidence="2" id="KW-1185">Reference proteome</keyword>
<proteinExistence type="predicted"/>
<dbReference type="AlphaFoldDB" id="A0A2W2AGT0"/>
<protein>
    <submittedName>
        <fullName evidence="1">Uncharacterized protein</fullName>
    </submittedName>
</protein>
<evidence type="ECO:0000313" key="1">
    <source>
        <dbReference type="EMBL" id="PZF72732.1"/>
    </source>
</evidence>
<dbReference type="EMBL" id="QKTW01000017">
    <property type="protein sequence ID" value="PZF72732.1"/>
    <property type="molecule type" value="Genomic_DNA"/>
</dbReference>
<dbReference type="OrthoDB" id="1222210at2"/>
<accession>A0A2W2AGT0</accession>